<dbReference type="InterPro" id="IPR000269">
    <property type="entry name" value="Cu_amine_oxidase"/>
</dbReference>
<evidence type="ECO:0000256" key="15">
    <source>
        <dbReference type="RuleBase" id="RU000672"/>
    </source>
</evidence>
<protein>
    <recommendedName>
        <fullName evidence="15">Amine oxidase</fullName>
        <ecNumber evidence="15">1.4.3.-</ecNumber>
    </recommendedName>
</protein>
<comment type="subunit">
    <text evidence="5">Homodimer.</text>
</comment>
<evidence type="ECO:0000256" key="5">
    <source>
        <dbReference type="ARBA" id="ARBA00011738"/>
    </source>
</evidence>
<keyword evidence="7 13" id="KW-0801">TPQ</keyword>
<keyword evidence="6 15" id="KW-0479">Metal-binding</keyword>
<evidence type="ECO:0000256" key="4">
    <source>
        <dbReference type="ARBA" id="ARBA00007983"/>
    </source>
</evidence>
<feature type="modified residue" description="2',4',5'-topaquinone" evidence="14">
    <location>
        <position position="384"/>
    </location>
</feature>
<evidence type="ECO:0000256" key="8">
    <source>
        <dbReference type="ARBA" id="ARBA00023002"/>
    </source>
</evidence>
<dbReference type="PANTHER" id="PTHR10638">
    <property type="entry name" value="COPPER AMINE OXIDASE"/>
    <property type="match status" value="1"/>
</dbReference>
<dbReference type="PROSITE" id="PS01165">
    <property type="entry name" value="COPPER_AMINE_OXID_2"/>
    <property type="match status" value="1"/>
</dbReference>
<dbReference type="InterPro" id="IPR021848">
    <property type="entry name" value="HODM_asu-like"/>
</dbReference>
<comment type="cofactor">
    <cofactor evidence="3">
        <name>Zn(2+)</name>
        <dbReference type="ChEBI" id="CHEBI:29105"/>
    </cofactor>
</comment>
<evidence type="ECO:0000256" key="7">
    <source>
        <dbReference type="ARBA" id="ARBA00022772"/>
    </source>
</evidence>
<dbReference type="InterPro" id="IPR049947">
    <property type="entry name" value="Cu_Am_Ox_Cu-bd"/>
</dbReference>
<reference evidence="19" key="1">
    <citation type="submission" date="2023-01" db="EMBL/GenBank/DDBJ databases">
        <title>The growth and conidiation of Purpureocillium lavendulum are regulated by nitrogen source and histone H3K14 acetylation.</title>
        <authorList>
            <person name="Tang P."/>
            <person name="Han J."/>
            <person name="Zhang C."/>
            <person name="Tang P."/>
            <person name="Qi F."/>
            <person name="Zhang K."/>
            <person name="Liang L."/>
        </authorList>
    </citation>
    <scope>NUCLEOTIDE SEQUENCE</scope>
    <source>
        <strain evidence="19">YMF1.00683</strain>
    </source>
</reference>
<keyword evidence="11" id="KW-0464">Manganese</keyword>
<keyword evidence="8 15" id="KW-0560">Oxidoreductase</keyword>
<evidence type="ECO:0000259" key="18">
    <source>
        <dbReference type="Pfam" id="PF02728"/>
    </source>
</evidence>
<evidence type="ECO:0000256" key="10">
    <source>
        <dbReference type="ARBA" id="ARBA00023157"/>
    </source>
</evidence>
<evidence type="ECO:0000313" key="20">
    <source>
        <dbReference type="Proteomes" id="UP001163105"/>
    </source>
</evidence>
<comment type="cofactor">
    <cofactor evidence="1">
        <name>Cu cation</name>
        <dbReference type="ChEBI" id="CHEBI:23378"/>
    </cofactor>
</comment>
<feature type="domain" description="Copper amine oxidase N2-terminal" evidence="17">
    <location>
        <begin position="7"/>
        <end position="89"/>
    </location>
</feature>
<comment type="similarity">
    <text evidence="4 15">Belongs to the copper/topaquinone oxidase family.</text>
</comment>
<evidence type="ECO:0000256" key="14">
    <source>
        <dbReference type="PIRSR" id="PIRSR600269-51"/>
    </source>
</evidence>
<dbReference type="GO" id="GO:0048038">
    <property type="term" value="F:quinone binding"/>
    <property type="evidence" value="ECO:0007669"/>
    <property type="project" value="InterPro"/>
</dbReference>
<evidence type="ECO:0000256" key="9">
    <source>
        <dbReference type="ARBA" id="ARBA00023008"/>
    </source>
</evidence>
<evidence type="ECO:0000256" key="12">
    <source>
        <dbReference type="ARBA" id="ARBA00048032"/>
    </source>
</evidence>
<evidence type="ECO:0000256" key="1">
    <source>
        <dbReference type="ARBA" id="ARBA00001935"/>
    </source>
</evidence>
<feature type="domain" description="Copper amine oxidase catalytic" evidence="16">
    <location>
        <begin position="224"/>
        <end position="620"/>
    </location>
</feature>
<keyword evidence="20" id="KW-1185">Reference proteome</keyword>
<evidence type="ECO:0000256" key="6">
    <source>
        <dbReference type="ARBA" id="ARBA00022723"/>
    </source>
</evidence>
<dbReference type="InterPro" id="IPR049948">
    <property type="entry name" value="Cu_Am_ox_TPQ-bd"/>
</dbReference>
<accession>A0AB34FZ37</accession>
<comment type="caution">
    <text evidence="19">The sequence shown here is derived from an EMBL/GenBank/DDBJ whole genome shotgun (WGS) entry which is preliminary data.</text>
</comment>
<dbReference type="FunFam" id="2.70.98.20:FF:000001">
    <property type="entry name" value="Amine oxidase"/>
    <property type="match status" value="1"/>
</dbReference>
<comment type="cofactor">
    <cofactor evidence="2">
        <name>Mn(2+)</name>
        <dbReference type="ChEBI" id="CHEBI:29035"/>
    </cofactor>
</comment>
<evidence type="ECO:0000259" key="16">
    <source>
        <dbReference type="Pfam" id="PF01179"/>
    </source>
</evidence>
<dbReference type="Pfam" id="PF01179">
    <property type="entry name" value="Cu_amine_oxid"/>
    <property type="match status" value="1"/>
</dbReference>
<keyword evidence="9 15" id="KW-0186">Copper</keyword>
<proteinExistence type="inferred from homology"/>
<evidence type="ECO:0000313" key="19">
    <source>
        <dbReference type="EMBL" id="KAJ6443687.1"/>
    </source>
</evidence>
<organism evidence="19 20">
    <name type="scientific">Purpureocillium lavendulum</name>
    <dbReference type="NCBI Taxonomy" id="1247861"/>
    <lineage>
        <taxon>Eukaryota</taxon>
        <taxon>Fungi</taxon>
        <taxon>Dikarya</taxon>
        <taxon>Ascomycota</taxon>
        <taxon>Pezizomycotina</taxon>
        <taxon>Sordariomycetes</taxon>
        <taxon>Hypocreomycetidae</taxon>
        <taxon>Hypocreales</taxon>
        <taxon>Ophiocordycipitaceae</taxon>
        <taxon>Purpureocillium</taxon>
    </lineage>
</organism>
<dbReference type="GO" id="GO:0005507">
    <property type="term" value="F:copper ion binding"/>
    <property type="evidence" value="ECO:0007669"/>
    <property type="project" value="InterPro"/>
</dbReference>
<dbReference type="PANTHER" id="PTHR10638:SF86">
    <property type="entry name" value="COPPER AMINE OXIDASE 1-RELATED"/>
    <property type="match status" value="1"/>
</dbReference>
<comment type="cofactor">
    <cofactor evidence="15">
        <name>Cu cation</name>
        <dbReference type="ChEBI" id="CHEBI:23378"/>
    </cofactor>
    <text evidence="15">Contains 1 topaquinone per subunit.</text>
</comment>
<dbReference type="Gene3D" id="3.10.450.40">
    <property type="match status" value="2"/>
</dbReference>
<dbReference type="EMBL" id="JAQHRD010000003">
    <property type="protein sequence ID" value="KAJ6443687.1"/>
    <property type="molecule type" value="Genomic_DNA"/>
</dbReference>
<evidence type="ECO:0000259" key="17">
    <source>
        <dbReference type="Pfam" id="PF02727"/>
    </source>
</evidence>
<dbReference type="Pfam" id="PF02727">
    <property type="entry name" value="Cu_amine_oxidN2"/>
    <property type="match status" value="1"/>
</dbReference>
<name>A0AB34FZ37_9HYPO</name>
<dbReference type="InterPro" id="IPR015798">
    <property type="entry name" value="Cu_amine_oxidase_C"/>
</dbReference>
<feature type="active site" description="Proton acceptor" evidence="13">
    <location>
        <position position="300"/>
    </location>
</feature>
<comment type="catalytic activity">
    <reaction evidence="12">
        <text>a primary methyl amine + O2 + H2O = an aldehyde + H2O2 + NH4(+)</text>
        <dbReference type="Rhea" id="RHEA:16153"/>
        <dbReference type="ChEBI" id="CHEBI:15377"/>
        <dbReference type="ChEBI" id="CHEBI:15379"/>
        <dbReference type="ChEBI" id="CHEBI:16240"/>
        <dbReference type="ChEBI" id="CHEBI:17478"/>
        <dbReference type="ChEBI" id="CHEBI:28938"/>
        <dbReference type="ChEBI" id="CHEBI:228804"/>
        <dbReference type="EC" id="1.4.3.21"/>
    </reaction>
</comment>
<dbReference type="Pfam" id="PF02728">
    <property type="entry name" value="Cu_amine_oxidN3"/>
    <property type="match status" value="1"/>
</dbReference>
<dbReference type="Proteomes" id="UP001163105">
    <property type="component" value="Unassembled WGS sequence"/>
</dbReference>
<feature type="domain" description="Copper amine oxidase N3-terminal" evidence="18">
    <location>
        <begin position="96"/>
        <end position="197"/>
    </location>
</feature>
<dbReference type="Pfam" id="PF11927">
    <property type="entry name" value="HODM_asu-like"/>
    <property type="match status" value="1"/>
</dbReference>
<dbReference type="InterPro" id="IPR015800">
    <property type="entry name" value="Cu_amine_oxidase_N2"/>
</dbReference>
<dbReference type="GO" id="GO:0009308">
    <property type="term" value="P:amine metabolic process"/>
    <property type="evidence" value="ECO:0007669"/>
    <property type="project" value="UniProtKB-UniRule"/>
</dbReference>
<dbReference type="InterPro" id="IPR016182">
    <property type="entry name" value="Cu_amine_oxidase_N-reg"/>
</dbReference>
<feature type="active site" description="Schiff-base intermediate with substrate; via topaquinone" evidence="13">
    <location>
        <position position="384"/>
    </location>
</feature>
<dbReference type="PROSITE" id="PS01164">
    <property type="entry name" value="COPPER_AMINE_OXID_1"/>
    <property type="match status" value="1"/>
</dbReference>
<evidence type="ECO:0000256" key="11">
    <source>
        <dbReference type="ARBA" id="ARBA00023211"/>
    </source>
</evidence>
<keyword evidence="10" id="KW-1015">Disulfide bond</keyword>
<sequence length="1070" mass="122267">MASNPSHPLDPLGATEIQTAVRVVREAHRDVFFNVVSLHEPRKGAMLQWLERPGSARPRRIADVCVIAPGGKVGEGLVDIAAKRILEWNWITGKQPIITLEELQMVEHIARQDPKVIEQCEISGISRDEMHKVYCDPWTIGYDERFGSDVRLQQALMYFRPDVDDCQYQYPLDFCPIYDAEQQKIIHIDIPKVRRPLRREDKINYHTAAVEAAGGFRKDLKPLEISQPQGPSFSMNGRQIKWQNWNFHIGFNYREGIILNDIKYDDKGTARDIFYRLSLVEMVVPYGNPDHPHQRKHAFDMGEYGAGYMTNSLKLGCDCKGFIKYLDVDFPARDGSIRHVKNAICIHEEDDGILFKHTDFRDDSVIVTRARKLIIQQIFTAANYEYAIQWIFHQDGTIQLEIKLTGILNTYAIQQGEDTNGWGTEVYPGVNAHNHQHLFCLRIDSNIDGPRNTAFQVDAVVSDAPVGSSANKYGNAFYAKRTKFETTGQSVTDYNGATVRTWDLCNMNKLHPYSKKPASYKLVSREVPSLMPKEGSLVWKRAGFARHAVHVTKYRDDQLYPAGRHVPQTSGETDEGLVEWIGDGKEGIDNEDIVLWHTFGLVHFPAPEDFPIMPCEPMTVCAGAIVYLVYNLLKHGTASRARTNFVEPDAPKKKIPYADYTSVFPPSQRHVLHELLGPGVKEPTKPLTADSLVQMDADYRNAEPSSWMFSGFTVGEVKALGDFPDYAKLSGVPTPAPLSGFNIDTASPRPYRPFRWAYHQTMSFQKLDPDYWIELESTYRDRIAQRQALYAEHGSDVLQALPGSELACKELMEMVLQYICARYPDCFRVEKHLFHNYILGTSTDLEKVHPLHVLLQNVPEDFAITLRNEKTGRYHFRAGVVLSTLGWRLSQKIGLELSGIHAPVPSYKEKMAFSMDRFFTKMPTSNPIQRGSWGLEIGQPLFLPTDHPDWSHRDSQNPALRQEDLFLRVDWQTLRRMPLSGGIVFNFKALFTPLTQFKEEPYIPSLVLKILNEAEEGIMKYKATWHVEHVARPALEEYARLQIERGLVQKEWIERTLDEYPFFPGYDRAS</sequence>
<dbReference type="InterPro" id="IPR036460">
    <property type="entry name" value="Cu_amine_oxidase_C_sf"/>
</dbReference>
<dbReference type="AlphaFoldDB" id="A0AB34FZ37"/>
<evidence type="ECO:0000256" key="3">
    <source>
        <dbReference type="ARBA" id="ARBA00001947"/>
    </source>
</evidence>
<dbReference type="EC" id="1.4.3.-" evidence="15"/>
<comment type="PTM">
    <text evidence="14 15">Topaquinone (TPQ) is generated by copper-dependent autoxidation of a specific tyrosyl residue.</text>
</comment>
<dbReference type="SUPFAM" id="SSF49998">
    <property type="entry name" value="Amine oxidase catalytic domain"/>
    <property type="match status" value="1"/>
</dbReference>
<dbReference type="InterPro" id="IPR015802">
    <property type="entry name" value="Cu_amine_oxidase_N3"/>
</dbReference>
<evidence type="ECO:0000256" key="2">
    <source>
        <dbReference type="ARBA" id="ARBA00001936"/>
    </source>
</evidence>
<dbReference type="FunFam" id="3.10.450.40:FF:000014">
    <property type="entry name" value="Peroxisomal primary amine oxidase"/>
    <property type="match status" value="1"/>
</dbReference>
<dbReference type="GO" id="GO:0008131">
    <property type="term" value="F:primary methylamine oxidase activity"/>
    <property type="evidence" value="ECO:0007669"/>
    <property type="project" value="UniProtKB-EC"/>
</dbReference>
<dbReference type="SUPFAM" id="SSF54416">
    <property type="entry name" value="Amine oxidase N-terminal region"/>
    <property type="match status" value="2"/>
</dbReference>
<gene>
    <name evidence="19" type="primary">AOC3</name>
    <name evidence="19" type="ORF">O9K51_04866</name>
</gene>
<evidence type="ECO:0000256" key="13">
    <source>
        <dbReference type="PIRSR" id="PIRSR600269-50"/>
    </source>
</evidence>
<dbReference type="Gene3D" id="2.70.98.20">
    <property type="entry name" value="Copper amine oxidase, catalytic domain"/>
    <property type="match status" value="1"/>
</dbReference>